<gene>
    <name evidence="3" type="ORF">LEA_05138</name>
</gene>
<feature type="non-terminal residue" evidence="3">
    <location>
        <position position="191"/>
    </location>
</feature>
<proteinExistence type="predicted"/>
<dbReference type="PANTHER" id="PTHR43298:SF2">
    <property type="entry name" value="FMN_FAD EXPORTER YEEO-RELATED"/>
    <property type="match status" value="1"/>
</dbReference>
<dbReference type="InterPro" id="IPR002528">
    <property type="entry name" value="MATE_fam"/>
</dbReference>
<dbReference type="Pfam" id="PF01554">
    <property type="entry name" value="MatE"/>
    <property type="match status" value="1"/>
</dbReference>
<accession>K1TR98</accession>
<reference evidence="3" key="1">
    <citation type="journal article" date="2013" name="Environ. Microbiol.">
        <title>Microbiota from the distal guts of lean and obese adolescents exhibit partial functional redundancy besides clear differences in community structure.</title>
        <authorList>
            <person name="Ferrer M."/>
            <person name="Ruiz A."/>
            <person name="Lanza F."/>
            <person name="Haange S.B."/>
            <person name="Oberbach A."/>
            <person name="Till H."/>
            <person name="Bargiela R."/>
            <person name="Campoy C."/>
            <person name="Segura M.T."/>
            <person name="Richter M."/>
            <person name="von Bergen M."/>
            <person name="Seifert J."/>
            <person name="Suarez A."/>
        </authorList>
    </citation>
    <scope>NUCLEOTIDE SEQUENCE</scope>
</reference>
<feature type="transmembrane region" description="Helical" evidence="2">
    <location>
        <begin position="21"/>
        <end position="44"/>
    </location>
</feature>
<keyword evidence="1" id="KW-0813">Transport</keyword>
<keyword evidence="2" id="KW-1133">Transmembrane helix</keyword>
<evidence type="ECO:0000256" key="1">
    <source>
        <dbReference type="ARBA" id="ARBA00022448"/>
    </source>
</evidence>
<organism evidence="3">
    <name type="scientific">human gut metagenome</name>
    <dbReference type="NCBI Taxonomy" id="408170"/>
    <lineage>
        <taxon>unclassified sequences</taxon>
        <taxon>metagenomes</taxon>
        <taxon>organismal metagenomes</taxon>
    </lineage>
</organism>
<feature type="non-terminal residue" evidence="3">
    <location>
        <position position="1"/>
    </location>
</feature>
<evidence type="ECO:0000313" key="3">
    <source>
        <dbReference type="EMBL" id="EKC75562.1"/>
    </source>
</evidence>
<feature type="transmembrane region" description="Helical" evidence="2">
    <location>
        <begin position="145"/>
        <end position="164"/>
    </location>
</feature>
<name>K1TR98_9ZZZZ</name>
<keyword evidence="2" id="KW-0812">Transmembrane</keyword>
<feature type="transmembrane region" description="Helical" evidence="2">
    <location>
        <begin position="56"/>
        <end position="78"/>
    </location>
</feature>
<dbReference type="PANTHER" id="PTHR43298">
    <property type="entry name" value="MULTIDRUG RESISTANCE PROTEIN NORM-RELATED"/>
    <property type="match status" value="1"/>
</dbReference>
<sequence>SFGITFFSIYEKLLQATGRSLFSTIAQIAGAVTNIILDPIMIYGLLGFPEMKVKGAALATVIGQIVSLVTALIFHIKFNTEISKKTDVNKKPDMKIIKGIYSIGLPAIIAQALMSIMTYGMNVILGSVSVDAVTAYGLYYKVQQFFLFAAFGMRDAITPVISYAHGMADKARIKNGIKYGMLYTLIIMALG</sequence>
<dbReference type="InterPro" id="IPR050222">
    <property type="entry name" value="MATE_MdtK"/>
</dbReference>
<dbReference type="GO" id="GO:0015297">
    <property type="term" value="F:antiporter activity"/>
    <property type="evidence" value="ECO:0007669"/>
    <property type="project" value="InterPro"/>
</dbReference>
<dbReference type="EMBL" id="AJWY01003364">
    <property type="protein sequence ID" value="EKC75562.1"/>
    <property type="molecule type" value="Genomic_DNA"/>
</dbReference>
<dbReference type="GO" id="GO:0005886">
    <property type="term" value="C:plasma membrane"/>
    <property type="evidence" value="ECO:0007669"/>
    <property type="project" value="TreeGrafter"/>
</dbReference>
<feature type="transmembrane region" description="Helical" evidence="2">
    <location>
        <begin position="99"/>
        <end position="125"/>
    </location>
</feature>
<comment type="caution">
    <text evidence="3">The sequence shown here is derived from an EMBL/GenBank/DDBJ whole genome shotgun (WGS) entry which is preliminary data.</text>
</comment>
<protein>
    <submittedName>
        <fullName evidence="3">Efflux protein, MATE family</fullName>
    </submittedName>
</protein>
<dbReference type="GO" id="GO:0042910">
    <property type="term" value="F:xenobiotic transmembrane transporter activity"/>
    <property type="evidence" value="ECO:0007669"/>
    <property type="project" value="InterPro"/>
</dbReference>
<evidence type="ECO:0000256" key="2">
    <source>
        <dbReference type="SAM" id="Phobius"/>
    </source>
</evidence>
<dbReference type="AlphaFoldDB" id="K1TR98"/>
<keyword evidence="2" id="KW-0472">Membrane</keyword>